<dbReference type="InterPro" id="IPR037278">
    <property type="entry name" value="ARFGAP/RecO"/>
</dbReference>
<keyword evidence="4" id="KW-0862">Zinc</keyword>
<dbReference type="SUPFAM" id="SSF57863">
    <property type="entry name" value="ArfGap/RecO-like zinc finger"/>
    <property type="match status" value="1"/>
</dbReference>
<feature type="region of interest" description="Disordered" evidence="6">
    <location>
        <begin position="211"/>
        <end position="237"/>
    </location>
</feature>
<evidence type="ECO:0000259" key="7">
    <source>
        <dbReference type="PROSITE" id="PS50115"/>
    </source>
</evidence>
<dbReference type="STRING" id="91626.A0A0C9MSJ1"/>
<evidence type="ECO:0000256" key="4">
    <source>
        <dbReference type="ARBA" id="ARBA00022833"/>
    </source>
</evidence>
<evidence type="ECO:0000313" key="9">
    <source>
        <dbReference type="Proteomes" id="UP000053815"/>
    </source>
</evidence>
<evidence type="ECO:0000256" key="5">
    <source>
        <dbReference type="PROSITE-ProRule" id="PRU00288"/>
    </source>
</evidence>
<dbReference type="PROSITE" id="PS50115">
    <property type="entry name" value="ARFGAP"/>
    <property type="match status" value="1"/>
</dbReference>
<keyword evidence="2" id="KW-0479">Metal-binding</keyword>
<feature type="region of interest" description="Disordered" evidence="6">
    <location>
        <begin position="318"/>
        <end position="357"/>
    </location>
</feature>
<sequence>MSAAEYKKKLYDIQRTGENKNCFDCRAPNPQWASISYGIFICLDCSGIHRSFGVHISFVRSITMDKWFDDQLKKMELGGNENARVFFESQPDYSSDMTTQEKYHTQAAELYRDKLSAEAEGRPWTPTPSTRSVRSSTASRQSRGGARSLNSQQRSSLSNTQRSNSSISMSGGFGSDSYNNNNSSNTSFGSHGDDEGVSKKVRNEQYFAQLGNANESRPEHLPPNQGGKFTGFGNPQFDDEYTARRNGNNAPSVDIHEIINDPRVAIEKGWSLLSYVGKAAVELGKYANDTYVKPAAAQLADPNFRGQVRDNVNSYVSSFTQPKQNSSYGQSSNSYQGFGNDSGSSTPSLRYSGMNSSHTADIPDDDFFNATIHNLQPTEENISGRHTPTSAANTPPAKNRSSTSTNSVRARANSSTKKKATAANSDDEWGTW</sequence>
<proteinExistence type="predicted"/>
<keyword evidence="1" id="KW-0343">GTPase activation</keyword>
<dbReference type="GO" id="GO:0000139">
    <property type="term" value="C:Golgi membrane"/>
    <property type="evidence" value="ECO:0007669"/>
    <property type="project" value="TreeGrafter"/>
</dbReference>
<evidence type="ECO:0000313" key="8">
    <source>
        <dbReference type="EMBL" id="GAN06267.1"/>
    </source>
</evidence>
<organism evidence="8">
    <name type="scientific">Mucor ambiguus</name>
    <dbReference type="NCBI Taxonomy" id="91626"/>
    <lineage>
        <taxon>Eukaryota</taxon>
        <taxon>Fungi</taxon>
        <taxon>Fungi incertae sedis</taxon>
        <taxon>Mucoromycota</taxon>
        <taxon>Mucoromycotina</taxon>
        <taxon>Mucoromycetes</taxon>
        <taxon>Mucorales</taxon>
        <taxon>Mucorineae</taxon>
        <taxon>Mucoraceae</taxon>
        <taxon>Mucor</taxon>
    </lineage>
</organism>
<feature type="compositionally biased region" description="Polar residues" evidence="6">
    <location>
        <begin position="341"/>
        <end position="357"/>
    </location>
</feature>
<reference evidence="8" key="1">
    <citation type="submission" date="2014-09" db="EMBL/GenBank/DDBJ databases">
        <title>Draft genome sequence of an oleaginous Mucoromycotina fungus Mucor ambiguus NBRC6742.</title>
        <authorList>
            <person name="Takeda I."/>
            <person name="Yamane N."/>
            <person name="Morita T."/>
            <person name="Tamano K."/>
            <person name="Machida M."/>
            <person name="Baker S."/>
            <person name="Koike H."/>
        </authorList>
    </citation>
    <scope>NUCLEOTIDE SEQUENCE</scope>
    <source>
        <strain evidence="8">NBRC 6742</strain>
    </source>
</reference>
<dbReference type="Pfam" id="PF01412">
    <property type="entry name" value="ArfGap"/>
    <property type="match status" value="1"/>
</dbReference>
<dbReference type="PRINTS" id="PR00405">
    <property type="entry name" value="REVINTRACTNG"/>
</dbReference>
<dbReference type="AlphaFoldDB" id="A0A0C9MSJ1"/>
<dbReference type="GO" id="GO:0005096">
    <property type="term" value="F:GTPase activator activity"/>
    <property type="evidence" value="ECO:0007669"/>
    <property type="project" value="UniProtKB-KW"/>
</dbReference>
<accession>A0A0C9MSJ1</accession>
<dbReference type="OrthoDB" id="983479at2759"/>
<dbReference type="EMBL" id="DF836406">
    <property type="protein sequence ID" value="GAN06267.1"/>
    <property type="molecule type" value="Genomic_DNA"/>
</dbReference>
<dbReference type="InterPro" id="IPR038508">
    <property type="entry name" value="ArfGAP_dom_sf"/>
</dbReference>
<dbReference type="GO" id="GO:0008270">
    <property type="term" value="F:zinc ion binding"/>
    <property type="evidence" value="ECO:0007669"/>
    <property type="project" value="UniProtKB-KW"/>
</dbReference>
<dbReference type="Gene3D" id="1.10.220.150">
    <property type="entry name" value="Arf GTPase activating protein"/>
    <property type="match status" value="1"/>
</dbReference>
<feature type="region of interest" description="Disordered" evidence="6">
    <location>
        <begin position="117"/>
        <end position="197"/>
    </location>
</feature>
<keyword evidence="3 5" id="KW-0863">Zinc-finger</keyword>
<feature type="compositionally biased region" description="Low complexity" evidence="6">
    <location>
        <begin position="122"/>
        <end position="190"/>
    </location>
</feature>
<dbReference type="PANTHER" id="PTHR46395">
    <property type="entry name" value="ADP-RIBOSYLATION FACTOR GTPASE-ACTIVATING PROTEIN 1"/>
    <property type="match status" value="1"/>
</dbReference>
<dbReference type="Proteomes" id="UP000053815">
    <property type="component" value="Unassembled WGS sequence"/>
</dbReference>
<feature type="domain" description="Arf-GAP" evidence="7">
    <location>
        <begin position="7"/>
        <end position="124"/>
    </location>
</feature>
<dbReference type="SMART" id="SM00105">
    <property type="entry name" value="ArfGap"/>
    <property type="match status" value="1"/>
</dbReference>
<dbReference type="InterPro" id="IPR001164">
    <property type="entry name" value="ArfGAP_dom"/>
</dbReference>
<evidence type="ECO:0000256" key="6">
    <source>
        <dbReference type="SAM" id="MobiDB-lite"/>
    </source>
</evidence>
<name>A0A0C9MSJ1_9FUNG</name>
<feature type="compositionally biased region" description="Polar residues" evidence="6">
    <location>
        <begin position="377"/>
        <end position="393"/>
    </location>
</feature>
<evidence type="ECO:0000256" key="3">
    <source>
        <dbReference type="ARBA" id="ARBA00022771"/>
    </source>
</evidence>
<dbReference type="CDD" id="cd08830">
    <property type="entry name" value="ArfGap_ArfGap1"/>
    <property type="match status" value="1"/>
</dbReference>
<evidence type="ECO:0000256" key="2">
    <source>
        <dbReference type="ARBA" id="ARBA00022723"/>
    </source>
</evidence>
<feature type="compositionally biased region" description="Polar residues" evidence="6">
    <location>
        <begin position="399"/>
        <end position="408"/>
    </location>
</feature>
<protein>
    <submittedName>
        <fullName evidence="8">ARF GTPase activator</fullName>
    </submittedName>
</protein>
<keyword evidence="9" id="KW-1185">Reference proteome</keyword>
<evidence type="ECO:0000256" key="1">
    <source>
        <dbReference type="ARBA" id="ARBA00022468"/>
    </source>
</evidence>
<gene>
    <name evidence="8" type="ORF">MAM1_0117d05747</name>
</gene>
<feature type="region of interest" description="Disordered" evidence="6">
    <location>
        <begin position="377"/>
        <end position="432"/>
    </location>
</feature>
<dbReference type="PANTHER" id="PTHR46395:SF1">
    <property type="entry name" value="ADP-RIBOSYLATION FACTOR GTPASE-ACTIVATING PROTEIN 1"/>
    <property type="match status" value="1"/>
</dbReference>
<dbReference type="GO" id="GO:0032012">
    <property type="term" value="P:regulation of ARF protein signal transduction"/>
    <property type="evidence" value="ECO:0007669"/>
    <property type="project" value="TreeGrafter"/>
</dbReference>
<dbReference type="FunFam" id="1.10.220.150:FF:000014">
    <property type="entry name" value="ADP-ribosylation factor GTPase-activating protein"/>
    <property type="match status" value="1"/>
</dbReference>
<dbReference type="GO" id="GO:0030100">
    <property type="term" value="P:regulation of endocytosis"/>
    <property type="evidence" value="ECO:0007669"/>
    <property type="project" value="TreeGrafter"/>
</dbReference>
<feature type="compositionally biased region" description="Low complexity" evidence="6">
    <location>
        <begin position="324"/>
        <end position="339"/>
    </location>
</feature>